<accession>A0A845UXA8</accession>
<dbReference type="Gene3D" id="1.10.3210.10">
    <property type="entry name" value="Hypothetical protein af1432"/>
    <property type="match status" value="1"/>
</dbReference>
<dbReference type="RefSeq" id="WP_164211439.1">
    <property type="nucleotide sequence ID" value="NZ_JAAGSC010000041.1"/>
</dbReference>
<comment type="caution">
    <text evidence="4">The sequence shown here is derived from an EMBL/GenBank/DDBJ whole genome shotgun (WGS) entry which is preliminary data.</text>
</comment>
<keyword evidence="5" id="KW-1185">Reference proteome</keyword>
<dbReference type="InterPro" id="IPR003607">
    <property type="entry name" value="HD/PDEase_dom"/>
</dbReference>
<name>A0A845UXA8_9GAMM</name>
<dbReference type="SMART" id="SM00471">
    <property type="entry name" value="HDc"/>
    <property type="match status" value="1"/>
</dbReference>
<dbReference type="PANTHER" id="PTHR35795">
    <property type="entry name" value="SLR1885 PROTEIN"/>
    <property type="match status" value="1"/>
</dbReference>
<evidence type="ECO:0000256" key="1">
    <source>
        <dbReference type="ARBA" id="ARBA00022801"/>
    </source>
</evidence>
<organism evidence="4 5">
    <name type="scientific">Wenzhouxiangella limi</name>
    <dbReference type="NCBI Taxonomy" id="2707351"/>
    <lineage>
        <taxon>Bacteria</taxon>
        <taxon>Pseudomonadati</taxon>
        <taxon>Pseudomonadota</taxon>
        <taxon>Gammaproteobacteria</taxon>
        <taxon>Chromatiales</taxon>
        <taxon>Wenzhouxiangellaceae</taxon>
        <taxon>Wenzhouxiangella</taxon>
    </lineage>
</organism>
<keyword evidence="1" id="KW-0378">Hydrolase</keyword>
<feature type="compositionally biased region" description="Basic and acidic residues" evidence="2">
    <location>
        <begin position="34"/>
        <end position="50"/>
    </location>
</feature>
<dbReference type="Pfam" id="PF01966">
    <property type="entry name" value="HD"/>
    <property type="match status" value="1"/>
</dbReference>
<evidence type="ECO:0000256" key="2">
    <source>
        <dbReference type="SAM" id="MobiDB-lite"/>
    </source>
</evidence>
<sequence>MSQPAEQIVALRPIGRAEREAREALLSPLAARSADSRGRRREEAPDPYRTEFERDRDRVLHSKAFRRLKHKTQVFINPEGDHVVTRMSHTLQVTQVARALASALGLNEALTEAIGLAHDCGHTPFGHTGEAALSEYVEDGEWLHSEQGVRIFEVLEPCNLSWEVLDGIRAHTWRVKPPPHTAEGWVLRFADRIAYLNHDLQDAVRAGVIAASDVPGEITAVLGPFRGGVWINTMIEAVIEESCRRGKVAMHADVLLAMKHFREFMFERVYLRPEAAAQARRATGVIHQLVEHLLAHPQEIPDSYRIAEAEPLTQVLDYVAGMTDRYALNLHDRLFRPRGLV</sequence>
<dbReference type="CDD" id="cd00077">
    <property type="entry name" value="HDc"/>
    <property type="match status" value="1"/>
</dbReference>
<dbReference type="InterPro" id="IPR026875">
    <property type="entry name" value="PHydrolase_assoc_dom"/>
</dbReference>
<dbReference type="SUPFAM" id="SSF109604">
    <property type="entry name" value="HD-domain/PDEase-like"/>
    <property type="match status" value="1"/>
</dbReference>
<dbReference type="GO" id="GO:0016787">
    <property type="term" value="F:hydrolase activity"/>
    <property type="evidence" value="ECO:0007669"/>
    <property type="project" value="UniProtKB-KW"/>
</dbReference>
<feature type="region of interest" description="Disordered" evidence="2">
    <location>
        <begin position="25"/>
        <end position="50"/>
    </location>
</feature>
<gene>
    <name evidence="4" type="ORF">G3I74_09970</name>
</gene>
<dbReference type="InterPro" id="IPR006674">
    <property type="entry name" value="HD_domain"/>
</dbReference>
<dbReference type="EMBL" id="JAAGSC010000041">
    <property type="protein sequence ID" value="NDY96057.1"/>
    <property type="molecule type" value="Genomic_DNA"/>
</dbReference>
<dbReference type="Pfam" id="PF13286">
    <property type="entry name" value="HD_assoc"/>
    <property type="match status" value="1"/>
</dbReference>
<dbReference type="InterPro" id="IPR051094">
    <property type="entry name" value="Diverse_Catalytic_Enzymes"/>
</dbReference>
<reference evidence="4 5" key="1">
    <citation type="submission" date="2020-02" db="EMBL/GenBank/DDBJ databases">
        <authorList>
            <person name="Zhang X.-Y."/>
        </authorList>
    </citation>
    <scope>NUCLEOTIDE SEQUENCE [LARGE SCALE GENOMIC DNA]</scope>
    <source>
        <strain evidence="4 5">C33</strain>
    </source>
</reference>
<evidence type="ECO:0000313" key="5">
    <source>
        <dbReference type="Proteomes" id="UP000484885"/>
    </source>
</evidence>
<evidence type="ECO:0000313" key="4">
    <source>
        <dbReference type="EMBL" id="NDY96057.1"/>
    </source>
</evidence>
<dbReference type="PANTHER" id="PTHR35795:SF1">
    <property type="entry name" value="BIS(5'-NUCLEOSYL)-TETRAPHOSPHATASE, SYMMETRICAL"/>
    <property type="match status" value="1"/>
</dbReference>
<feature type="domain" description="HD" evidence="3">
    <location>
        <begin position="86"/>
        <end position="196"/>
    </location>
</feature>
<protein>
    <submittedName>
        <fullName evidence="4">HD domain-containing protein</fullName>
    </submittedName>
</protein>
<dbReference type="Proteomes" id="UP000484885">
    <property type="component" value="Unassembled WGS sequence"/>
</dbReference>
<dbReference type="PROSITE" id="PS51831">
    <property type="entry name" value="HD"/>
    <property type="match status" value="1"/>
</dbReference>
<proteinExistence type="predicted"/>
<dbReference type="AlphaFoldDB" id="A0A845UXA8"/>
<evidence type="ECO:0000259" key="3">
    <source>
        <dbReference type="PROSITE" id="PS51831"/>
    </source>
</evidence>